<evidence type="ECO:0000256" key="1">
    <source>
        <dbReference type="SAM" id="Phobius"/>
    </source>
</evidence>
<accession>A0A8D8B9H5</accession>
<keyword evidence="1" id="KW-0812">Transmembrane</keyword>
<protein>
    <submittedName>
        <fullName evidence="2">(northern house mosquito) hypothetical protein</fullName>
    </submittedName>
</protein>
<feature type="transmembrane region" description="Helical" evidence="1">
    <location>
        <begin position="33"/>
        <end position="53"/>
    </location>
</feature>
<organism evidence="2">
    <name type="scientific">Culex pipiens</name>
    <name type="common">House mosquito</name>
    <dbReference type="NCBI Taxonomy" id="7175"/>
    <lineage>
        <taxon>Eukaryota</taxon>
        <taxon>Metazoa</taxon>
        <taxon>Ecdysozoa</taxon>
        <taxon>Arthropoda</taxon>
        <taxon>Hexapoda</taxon>
        <taxon>Insecta</taxon>
        <taxon>Pterygota</taxon>
        <taxon>Neoptera</taxon>
        <taxon>Endopterygota</taxon>
        <taxon>Diptera</taxon>
        <taxon>Nematocera</taxon>
        <taxon>Culicoidea</taxon>
        <taxon>Culicidae</taxon>
        <taxon>Culicinae</taxon>
        <taxon>Culicini</taxon>
        <taxon>Culex</taxon>
        <taxon>Culex</taxon>
    </lineage>
</organism>
<keyword evidence="1" id="KW-1133">Transmembrane helix</keyword>
<dbReference type="AlphaFoldDB" id="A0A8D8B9H5"/>
<feature type="transmembrane region" description="Helical" evidence="1">
    <location>
        <begin position="7"/>
        <end position="27"/>
    </location>
</feature>
<dbReference type="EMBL" id="HBUE01068678">
    <property type="protein sequence ID" value="CAG6471721.1"/>
    <property type="molecule type" value="Transcribed_RNA"/>
</dbReference>
<sequence length="122" mass="13157">MPDPSDVGELLLLLFELLLLFVLLLLLFRFVVLSNPCLLVGVLLLSAALAASIDDSMILSGSLASCACFTCLPNSSLSILLAGPYPLGPNSPPKCCWLWLKIAPYRPPLIKDGLELKFGIEE</sequence>
<evidence type="ECO:0000313" key="2">
    <source>
        <dbReference type="EMBL" id="CAG6471721.1"/>
    </source>
</evidence>
<keyword evidence="1" id="KW-0472">Membrane</keyword>
<name>A0A8D8B9H5_CULPI</name>
<reference evidence="2" key="1">
    <citation type="submission" date="2021-05" db="EMBL/GenBank/DDBJ databases">
        <authorList>
            <person name="Alioto T."/>
            <person name="Alioto T."/>
            <person name="Gomez Garrido J."/>
        </authorList>
    </citation>
    <scope>NUCLEOTIDE SEQUENCE</scope>
</reference>
<proteinExistence type="predicted"/>